<reference evidence="2 3" key="1">
    <citation type="submission" date="2018-05" db="EMBL/GenBank/DDBJ databases">
        <title>Genomic Encyclopedia of Type Strains, Phase IV (KMG-IV): sequencing the most valuable type-strain genomes for metagenomic binning, comparative biology and taxonomic classification.</title>
        <authorList>
            <person name="Goeker M."/>
        </authorList>
    </citation>
    <scope>NUCLEOTIDE SEQUENCE [LARGE SCALE GENOMIC DNA]</scope>
    <source>
        <strain evidence="2 3">DSM 28579</strain>
    </source>
</reference>
<protein>
    <recommendedName>
        <fullName evidence="4">TonB family protein</fullName>
    </recommendedName>
</protein>
<evidence type="ECO:0000313" key="3">
    <source>
        <dbReference type="Proteomes" id="UP000251835"/>
    </source>
</evidence>
<keyword evidence="1" id="KW-1133">Transmembrane helix</keyword>
<name>A0A7L4UQS9_BALHA</name>
<proteinExistence type="predicted"/>
<dbReference type="EMBL" id="QENZ01000003">
    <property type="protein sequence ID" value="PVX52110.1"/>
    <property type="molecule type" value="Genomic_DNA"/>
</dbReference>
<dbReference type="Proteomes" id="UP000251835">
    <property type="component" value="Unassembled WGS sequence"/>
</dbReference>
<accession>A0A7L4UQS9</accession>
<organism evidence="2 3">
    <name type="scientific">Balneicella halophila</name>
    <dbReference type="NCBI Taxonomy" id="1537566"/>
    <lineage>
        <taxon>Bacteria</taxon>
        <taxon>Pseudomonadati</taxon>
        <taxon>Bacteroidota</taxon>
        <taxon>Bacteroidia</taxon>
        <taxon>Bacteroidales</taxon>
        <taxon>Balneicellaceae</taxon>
        <taxon>Balneicella</taxon>
    </lineage>
</organism>
<evidence type="ECO:0008006" key="4">
    <source>
        <dbReference type="Google" id="ProtNLM"/>
    </source>
</evidence>
<evidence type="ECO:0000256" key="1">
    <source>
        <dbReference type="SAM" id="Phobius"/>
    </source>
</evidence>
<evidence type="ECO:0000313" key="2">
    <source>
        <dbReference type="EMBL" id="PVX52110.1"/>
    </source>
</evidence>
<keyword evidence="3" id="KW-1185">Reference proteome</keyword>
<dbReference type="AlphaFoldDB" id="A0A7L4UQS9"/>
<keyword evidence="1" id="KW-0812">Transmembrane</keyword>
<feature type="transmembrane region" description="Helical" evidence="1">
    <location>
        <begin position="6"/>
        <end position="28"/>
    </location>
</feature>
<comment type="caution">
    <text evidence="2">The sequence shown here is derived from an EMBL/GenBank/DDBJ whole genome shotgun (WGS) entry which is preliminary data.</text>
</comment>
<dbReference type="RefSeq" id="WP_116495667.1">
    <property type="nucleotide sequence ID" value="NZ_QENZ01000003.1"/>
</dbReference>
<keyword evidence="1" id="KW-0472">Membrane</keyword>
<gene>
    <name evidence="2" type="ORF">C7377_0409</name>
</gene>
<sequence>MNLKPHQYWAINVTLFFHVILFWFLFFVEMRKSAERLEYELELAPEPNKESELEEKIKIEERADAELKEMMTSEASKRLVRGEQTHEEVTTEVLQEEFAELKKEQLKVSKEEKPQLTFEKTQDTIERKTEQKEERQTIFYVGKSRVEYFLAERYRVKLPIPVYQCEGGGTVEVAIAVNRKGVVVGAEVVKHRSRSASDCMHAAALHAALASVFSERPEAPVSQQGRIVYKFAPQ</sequence>